<dbReference type="PANTHER" id="PTHR34580">
    <property type="match status" value="1"/>
</dbReference>
<sequence>MSETLERVLRLLGLLQSRPVWTGTELAAELAVTTRSVRRDVERLRGLGYPVRATQGVGGGYQLGAGRDLPPLLLDDGEAVAVAVSLRVAAGGSIAGVGEPALRALSKLDQMLPSRLRGSVEAVAGATVSLDGTRGGEGPVPIALLLELAHAIRTPEQASFSYRKAGVEGPGVQRRVEPYRLVSAGRRWYLMAFDLDRDDWRTFRLDRIAAVHRTGWRFIRRSAPDAAQFVQRAISQNPYAHIVRFRIAAPAAAVRASIPPNVAGVEPDGEDACLLTAGGNSLELIAVHVALLGFEATVLEPTGLKAALGELGDRLNRLAGG</sequence>
<keyword evidence="2" id="KW-0804">Transcription</keyword>
<dbReference type="InterPro" id="IPR036388">
    <property type="entry name" value="WH-like_DNA-bd_sf"/>
</dbReference>
<dbReference type="InterPro" id="IPR001034">
    <property type="entry name" value="DeoR_HTH"/>
</dbReference>
<dbReference type="PANTHER" id="PTHR34580:SF3">
    <property type="entry name" value="PROTEIN PAFB"/>
    <property type="match status" value="1"/>
</dbReference>
<evidence type="ECO:0000313" key="4">
    <source>
        <dbReference type="EMBL" id="SJM56147.1"/>
    </source>
</evidence>
<dbReference type="AlphaFoldDB" id="A0A1R4FJX4"/>
<dbReference type="PROSITE" id="PS51000">
    <property type="entry name" value="HTH_DEOR_2"/>
    <property type="match status" value="1"/>
</dbReference>
<evidence type="ECO:0000256" key="1">
    <source>
        <dbReference type="ARBA" id="ARBA00023015"/>
    </source>
</evidence>
<organism evidence="4 5">
    <name type="scientific">Arthrobacter rhombi</name>
    <dbReference type="NCBI Taxonomy" id="71253"/>
    <lineage>
        <taxon>Bacteria</taxon>
        <taxon>Bacillati</taxon>
        <taxon>Actinomycetota</taxon>
        <taxon>Actinomycetes</taxon>
        <taxon>Micrococcales</taxon>
        <taxon>Micrococcaceae</taxon>
        <taxon>Arthrobacter</taxon>
    </lineage>
</organism>
<evidence type="ECO:0000259" key="3">
    <source>
        <dbReference type="PROSITE" id="PS51000"/>
    </source>
</evidence>
<evidence type="ECO:0000256" key="2">
    <source>
        <dbReference type="ARBA" id="ARBA00023163"/>
    </source>
</evidence>
<dbReference type="Pfam" id="PF13280">
    <property type="entry name" value="WYL"/>
    <property type="match status" value="1"/>
</dbReference>
<dbReference type="InterPro" id="IPR057727">
    <property type="entry name" value="WCX_dom"/>
</dbReference>
<dbReference type="PROSITE" id="PS52050">
    <property type="entry name" value="WYL"/>
    <property type="match status" value="1"/>
</dbReference>
<dbReference type="Pfam" id="PF25583">
    <property type="entry name" value="WCX"/>
    <property type="match status" value="1"/>
</dbReference>
<dbReference type="InterPro" id="IPR013196">
    <property type="entry name" value="HTH_11"/>
</dbReference>
<dbReference type="SUPFAM" id="SSF46785">
    <property type="entry name" value="Winged helix' DNA-binding domain"/>
    <property type="match status" value="1"/>
</dbReference>
<proteinExistence type="predicted"/>
<dbReference type="RefSeq" id="WP_086995929.1">
    <property type="nucleotide sequence ID" value="NZ_FUHW01000020.1"/>
</dbReference>
<protein>
    <submittedName>
        <fullName evidence="4">Transcriptional regulator, DeoR family</fullName>
    </submittedName>
</protein>
<keyword evidence="5" id="KW-1185">Reference proteome</keyword>
<dbReference type="Gene3D" id="1.10.10.10">
    <property type="entry name" value="Winged helix-like DNA-binding domain superfamily/Winged helix DNA-binding domain"/>
    <property type="match status" value="1"/>
</dbReference>
<evidence type="ECO:0000313" key="5">
    <source>
        <dbReference type="Proteomes" id="UP000195913"/>
    </source>
</evidence>
<keyword evidence="1" id="KW-0805">Transcription regulation</keyword>
<reference evidence="4 5" key="1">
    <citation type="submission" date="2017-02" db="EMBL/GenBank/DDBJ databases">
        <authorList>
            <person name="Peterson S.W."/>
        </authorList>
    </citation>
    <scope>NUCLEOTIDE SEQUENCE [LARGE SCALE GENOMIC DNA]</scope>
    <source>
        <strain evidence="4 5">B Ar 00.02</strain>
    </source>
</reference>
<dbReference type="Proteomes" id="UP000195913">
    <property type="component" value="Unassembled WGS sequence"/>
</dbReference>
<dbReference type="GO" id="GO:0003700">
    <property type="term" value="F:DNA-binding transcription factor activity"/>
    <property type="evidence" value="ECO:0007669"/>
    <property type="project" value="InterPro"/>
</dbReference>
<dbReference type="EMBL" id="FUHW01000020">
    <property type="protein sequence ID" value="SJM56147.1"/>
    <property type="molecule type" value="Genomic_DNA"/>
</dbReference>
<accession>A0A1R4FJX4</accession>
<gene>
    <name evidence="4" type="ORF">FM101_04285</name>
</gene>
<name>A0A1R4FJX4_9MICC</name>
<dbReference type="PIRSF" id="PIRSF016838">
    <property type="entry name" value="PafC"/>
    <property type="match status" value="1"/>
</dbReference>
<dbReference type="InterPro" id="IPR026881">
    <property type="entry name" value="WYL_dom"/>
</dbReference>
<dbReference type="InterPro" id="IPR051534">
    <property type="entry name" value="CBASS_pafABC_assoc_protein"/>
</dbReference>
<feature type="domain" description="HTH deoR-type" evidence="3">
    <location>
        <begin position="4"/>
        <end position="59"/>
    </location>
</feature>
<dbReference type="InterPro" id="IPR028349">
    <property type="entry name" value="PafC-like"/>
</dbReference>
<dbReference type="Pfam" id="PF08279">
    <property type="entry name" value="HTH_11"/>
    <property type="match status" value="1"/>
</dbReference>
<dbReference type="InterPro" id="IPR036390">
    <property type="entry name" value="WH_DNA-bd_sf"/>
</dbReference>